<feature type="transmembrane region" description="Helical" evidence="6">
    <location>
        <begin position="12"/>
        <end position="33"/>
    </location>
</feature>
<feature type="transmembrane region" description="Helical" evidence="6">
    <location>
        <begin position="218"/>
        <end position="240"/>
    </location>
</feature>
<dbReference type="AlphaFoldDB" id="A0A9Q6VKT6"/>
<dbReference type="GO" id="GO:0005886">
    <property type="term" value="C:plasma membrane"/>
    <property type="evidence" value="ECO:0007669"/>
    <property type="project" value="UniProtKB-SubCell"/>
</dbReference>
<feature type="transmembrane region" description="Helical" evidence="6">
    <location>
        <begin position="390"/>
        <end position="413"/>
    </location>
</feature>
<keyword evidence="2" id="KW-1003">Cell membrane</keyword>
<evidence type="ECO:0000313" key="8">
    <source>
        <dbReference type="Proteomes" id="UP000594467"/>
    </source>
</evidence>
<name>A0A9Q6VKT6_PSEFR</name>
<dbReference type="CDD" id="cd13125">
    <property type="entry name" value="MATE_like_10"/>
    <property type="match status" value="1"/>
</dbReference>
<evidence type="ECO:0000313" key="7">
    <source>
        <dbReference type="EMBL" id="QPL30259.1"/>
    </source>
</evidence>
<gene>
    <name evidence="7" type="ORF">I5R27_15640</name>
</gene>
<feature type="transmembrane region" description="Helical" evidence="6">
    <location>
        <begin position="83"/>
        <end position="105"/>
    </location>
</feature>
<feature type="transmembrane region" description="Helical" evidence="6">
    <location>
        <begin position="117"/>
        <end position="138"/>
    </location>
</feature>
<evidence type="ECO:0000256" key="5">
    <source>
        <dbReference type="ARBA" id="ARBA00023136"/>
    </source>
</evidence>
<reference evidence="7 8" key="1">
    <citation type="submission" date="2020-11" db="EMBL/GenBank/DDBJ databases">
        <title>The Complete Genome of Pseudomonas fragi A13BB.</title>
        <authorList>
            <person name="Awolope O.K."/>
            <person name="O'Driscoll N.H."/>
            <person name="Di Salvo A."/>
            <person name="Lamb A.J."/>
        </authorList>
    </citation>
    <scope>NUCLEOTIDE SEQUENCE [LARGE SCALE GENOMIC DNA]</scope>
    <source>
        <strain evidence="7 8">A13BB</strain>
    </source>
</reference>
<dbReference type="Proteomes" id="UP000594467">
    <property type="component" value="Chromosome"/>
</dbReference>
<organism evidence="7 8">
    <name type="scientific">Pseudomonas fragi</name>
    <dbReference type="NCBI Taxonomy" id="296"/>
    <lineage>
        <taxon>Bacteria</taxon>
        <taxon>Pseudomonadati</taxon>
        <taxon>Pseudomonadota</taxon>
        <taxon>Gammaproteobacteria</taxon>
        <taxon>Pseudomonadales</taxon>
        <taxon>Pseudomonadaceae</taxon>
        <taxon>Pseudomonas</taxon>
    </lineage>
</organism>
<dbReference type="Pfam" id="PF13440">
    <property type="entry name" value="Polysacc_synt_3"/>
    <property type="match status" value="1"/>
</dbReference>
<evidence type="ECO:0000256" key="6">
    <source>
        <dbReference type="SAM" id="Phobius"/>
    </source>
</evidence>
<dbReference type="GO" id="GO:0009246">
    <property type="term" value="P:enterobacterial common antigen biosynthetic process"/>
    <property type="evidence" value="ECO:0007669"/>
    <property type="project" value="InterPro"/>
</dbReference>
<sequence>MGIPLAKLRAGIHFASATLVKTVAGLIIIKLLAMKLGPDGFGQLGQLMTLVAITSMFAGGGVANGLIKALAKTPVTTTEGASWFSTAFTIATLFALLVAIGLSVFSGVLVDRLMLGGLAFLVGLLAISQTIVGYGSLAQSEASSRGETSFYAKANIIGTVIGLAVLFVAVSYFGFAGAAYSIVVMPSLVGLVALVLMFKRVDIFRHVKFSLEAHKAKWLLSFSMITLVGALSIPLAQIIIRDVMAQRLGWSQVGLWQGVVKLSDVYMQFVGVVLANYALPRCAAAKTDRASGAELANIMCWLLATLTLGFFVLYFMKEMIIQLVFSDAFMGMSDYFIPQMIGDIFRTIAAGISFALMARGIVKISMVFELLQGIVLVLVFYALIDRFAGMAPVYAHLTTYGFLAVVMSVIYWLKFRRVVK</sequence>
<keyword evidence="4 6" id="KW-1133">Transmembrane helix</keyword>
<feature type="transmembrane region" description="Helical" evidence="6">
    <location>
        <begin position="150"/>
        <end position="173"/>
    </location>
</feature>
<feature type="transmembrane region" description="Helical" evidence="6">
    <location>
        <begin position="45"/>
        <end position="71"/>
    </location>
</feature>
<feature type="transmembrane region" description="Helical" evidence="6">
    <location>
        <begin position="265"/>
        <end position="283"/>
    </location>
</feature>
<protein>
    <submittedName>
        <fullName evidence="7">O-antigen translocase</fullName>
    </submittedName>
</protein>
<feature type="transmembrane region" description="Helical" evidence="6">
    <location>
        <begin position="336"/>
        <end position="357"/>
    </location>
</feature>
<feature type="transmembrane region" description="Helical" evidence="6">
    <location>
        <begin position="179"/>
        <end position="198"/>
    </location>
</feature>
<evidence type="ECO:0000256" key="1">
    <source>
        <dbReference type="ARBA" id="ARBA00004651"/>
    </source>
</evidence>
<comment type="subcellular location">
    <subcellularLocation>
        <location evidence="1">Cell membrane</location>
        <topology evidence="1">Multi-pass membrane protein</topology>
    </subcellularLocation>
</comment>
<keyword evidence="3 6" id="KW-0812">Transmembrane</keyword>
<dbReference type="PANTHER" id="PTHR30250">
    <property type="entry name" value="PST FAMILY PREDICTED COLANIC ACID TRANSPORTER"/>
    <property type="match status" value="1"/>
</dbReference>
<evidence type="ECO:0000256" key="3">
    <source>
        <dbReference type="ARBA" id="ARBA00022692"/>
    </source>
</evidence>
<feature type="transmembrane region" description="Helical" evidence="6">
    <location>
        <begin position="295"/>
        <end position="316"/>
    </location>
</feature>
<dbReference type="EMBL" id="CP065202">
    <property type="protein sequence ID" value="QPL30259.1"/>
    <property type="molecule type" value="Genomic_DNA"/>
</dbReference>
<dbReference type="InterPro" id="IPR044550">
    <property type="entry name" value="WzxE"/>
</dbReference>
<evidence type="ECO:0000256" key="2">
    <source>
        <dbReference type="ARBA" id="ARBA00022475"/>
    </source>
</evidence>
<evidence type="ECO:0000256" key="4">
    <source>
        <dbReference type="ARBA" id="ARBA00022989"/>
    </source>
</evidence>
<proteinExistence type="predicted"/>
<dbReference type="PANTHER" id="PTHR30250:SF30">
    <property type="entry name" value="LIPID III FLIPPASE"/>
    <property type="match status" value="1"/>
</dbReference>
<dbReference type="InterPro" id="IPR050833">
    <property type="entry name" value="Poly_Biosynth_Transport"/>
</dbReference>
<dbReference type="RefSeq" id="WP_169844548.1">
    <property type="nucleotide sequence ID" value="NZ_CP065202.1"/>
</dbReference>
<feature type="transmembrane region" description="Helical" evidence="6">
    <location>
        <begin position="364"/>
        <end position="384"/>
    </location>
</feature>
<accession>A0A9Q6VKT6</accession>
<keyword evidence="5 6" id="KW-0472">Membrane</keyword>